<protein>
    <submittedName>
        <fullName evidence="3">Uncharacterized protein</fullName>
    </submittedName>
</protein>
<feature type="chain" id="PRO_5032777769" evidence="2">
    <location>
        <begin position="18"/>
        <end position="298"/>
    </location>
</feature>
<proteinExistence type="predicted"/>
<accession>A0A835G6N9</accession>
<evidence type="ECO:0000256" key="2">
    <source>
        <dbReference type="SAM" id="SignalP"/>
    </source>
</evidence>
<comment type="caution">
    <text evidence="3">The sequence shown here is derived from an EMBL/GenBank/DDBJ whole genome shotgun (WGS) entry which is preliminary data.</text>
</comment>
<dbReference type="EMBL" id="JACKWZ010000528">
    <property type="protein sequence ID" value="KAF9406935.1"/>
    <property type="molecule type" value="Genomic_DNA"/>
</dbReference>
<feature type="signal peptide" evidence="2">
    <location>
        <begin position="1"/>
        <end position="17"/>
    </location>
</feature>
<reference evidence="3" key="1">
    <citation type="submission" date="2020-08" db="EMBL/GenBank/DDBJ databases">
        <title>Spodoptera exigua strain:BAW_Kor-Di-RS1 Genome sequencing and assembly.</title>
        <authorList>
            <person name="Kim J."/>
            <person name="Nam H.Y."/>
            <person name="Kwon M."/>
            <person name="Choi J.H."/>
            <person name="Cho S.R."/>
            <person name="Kim G.-H."/>
        </authorList>
    </citation>
    <scope>NUCLEOTIDE SEQUENCE</scope>
    <source>
        <strain evidence="3">BAW_Kor-Di-RS1</strain>
        <tissue evidence="3">Whole-body</tissue>
    </source>
</reference>
<sequence length="298" mass="34006">MKVVVLVIVNVLIAVEAKHKSSSSDVSSGDSKQELTREAESSVGGSYYPDDNSQEHIHKRDTKVERVHVESRRWHKGCIRKANKMCTKACERAYKTVCKKLTAMDIFVTTVAVLFYGTVTQAHEYLRIGGGDIVSIPNDNSENDNSRILALIIVEENDSEETENIDDGKPKTPIMLPWIDAANLDDKEDEDEDTSEDSNTDEYPSSETTDTDRESNYYHEEDYLSNELKDIVELKNLKDKSDILRKRWKSCRKTAAKVCKEACNVSYKNACDQFKCKRKLKKAMKKECKTNCKDMFFN</sequence>
<organism evidence="3 4">
    <name type="scientific">Spodoptera exigua</name>
    <name type="common">Beet armyworm</name>
    <name type="synonym">Noctua fulgens</name>
    <dbReference type="NCBI Taxonomy" id="7107"/>
    <lineage>
        <taxon>Eukaryota</taxon>
        <taxon>Metazoa</taxon>
        <taxon>Ecdysozoa</taxon>
        <taxon>Arthropoda</taxon>
        <taxon>Hexapoda</taxon>
        <taxon>Insecta</taxon>
        <taxon>Pterygota</taxon>
        <taxon>Neoptera</taxon>
        <taxon>Endopterygota</taxon>
        <taxon>Lepidoptera</taxon>
        <taxon>Glossata</taxon>
        <taxon>Ditrysia</taxon>
        <taxon>Noctuoidea</taxon>
        <taxon>Noctuidae</taxon>
        <taxon>Amphipyrinae</taxon>
        <taxon>Spodoptera</taxon>
    </lineage>
</organism>
<evidence type="ECO:0000256" key="1">
    <source>
        <dbReference type="SAM" id="MobiDB-lite"/>
    </source>
</evidence>
<name>A0A835G6N9_SPOEX</name>
<feature type="region of interest" description="Disordered" evidence="1">
    <location>
        <begin position="22"/>
        <end position="62"/>
    </location>
</feature>
<dbReference type="Proteomes" id="UP000648187">
    <property type="component" value="Unassembled WGS sequence"/>
</dbReference>
<keyword evidence="4" id="KW-1185">Reference proteome</keyword>
<feature type="compositionally biased region" description="Basic and acidic residues" evidence="1">
    <location>
        <begin position="53"/>
        <end position="62"/>
    </location>
</feature>
<gene>
    <name evidence="3" type="ORF">HW555_012872</name>
</gene>
<dbReference type="AlphaFoldDB" id="A0A835G6N9"/>
<feature type="compositionally biased region" description="Acidic residues" evidence="1">
    <location>
        <begin position="186"/>
        <end position="200"/>
    </location>
</feature>
<keyword evidence="2" id="KW-0732">Signal</keyword>
<feature type="compositionally biased region" description="Basic and acidic residues" evidence="1">
    <location>
        <begin position="31"/>
        <end position="40"/>
    </location>
</feature>
<evidence type="ECO:0000313" key="3">
    <source>
        <dbReference type="EMBL" id="KAF9406935.1"/>
    </source>
</evidence>
<feature type="region of interest" description="Disordered" evidence="1">
    <location>
        <begin position="186"/>
        <end position="218"/>
    </location>
</feature>
<evidence type="ECO:0000313" key="4">
    <source>
        <dbReference type="Proteomes" id="UP000648187"/>
    </source>
</evidence>